<accession>A0ABR2TD48</accession>
<evidence type="ECO:0000313" key="3">
    <source>
        <dbReference type="Proteomes" id="UP001396334"/>
    </source>
</evidence>
<gene>
    <name evidence="2" type="ORF">V6N11_077258</name>
</gene>
<dbReference type="EMBL" id="JBBPBN010000006">
    <property type="protein sequence ID" value="KAK9035210.1"/>
    <property type="molecule type" value="Genomic_DNA"/>
</dbReference>
<keyword evidence="3" id="KW-1185">Reference proteome</keyword>
<evidence type="ECO:0000256" key="1">
    <source>
        <dbReference type="SAM" id="MobiDB-lite"/>
    </source>
</evidence>
<proteinExistence type="predicted"/>
<name>A0ABR2TD48_9ROSI</name>
<feature type="region of interest" description="Disordered" evidence="1">
    <location>
        <begin position="48"/>
        <end position="73"/>
    </location>
</feature>
<dbReference type="Proteomes" id="UP001396334">
    <property type="component" value="Unassembled WGS sequence"/>
</dbReference>
<feature type="compositionally biased region" description="Basic and acidic residues" evidence="1">
    <location>
        <begin position="59"/>
        <end position="73"/>
    </location>
</feature>
<organism evidence="2 3">
    <name type="scientific">Hibiscus sabdariffa</name>
    <name type="common">roselle</name>
    <dbReference type="NCBI Taxonomy" id="183260"/>
    <lineage>
        <taxon>Eukaryota</taxon>
        <taxon>Viridiplantae</taxon>
        <taxon>Streptophyta</taxon>
        <taxon>Embryophyta</taxon>
        <taxon>Tracheophyta</taxon>
        <taxon>Spermatophyta</taxon>
        <taxon>Magnoliopsida</taxon>
        <taxon>eudicotyledons</taxon>
        <taxon>Gunneridae</taxon>
        <taxon>Pentapetalae</taxon>
        <taxon>rosids</taxon>
        <taxon>malvids</taxon>
        <taxon>Malvales</taxon>
        <taxon>Malvaceae</taxon>
        <taxon>Malvoideae</taxon>
        <taxon>Hibiscus</taxon>
    </lineage>
</organism>
<sequence length="73" mass="7961">MRSSTASVSKIAISVVSGGDGYDDPAAFLQRTMVLFFQFGEERKNFSALESGRKGKGKVSSEGERKKKDERLG</sequence>
<comment type="caution">
    <text evidence="2">The sequence shown here is derived from an EMBL/GenBank/DDBJ whole genome shotgun (WGS) entry which is preliminary data.</text>
</comment>
<evidence type="ECO:0000313" key="2">
    <source>
        <dbReference type="EMBL" id="KAK9035210.1"/>
    </source>
</evidence>
<reference evidence="2 3" key="1">
    <citation type="journal article" date="2024" name="G3 (Bethesda)">
        <title>Genome assembly of Hibiscus sabdariffa L. provides insights into metabolisms of medicinal natural products.</title>
        <authorList>
            <person name="Kim T."/>
        </authorList>
    </citation>
    <scope>NUCLEOTIDE SEQUENCE [LARGE SCALE GENOMIC DNA]</scope>
    <source>
        <strain evidence="2">TK-2024</strain>
        <tissue evidence="2">Old leaves</tissue>
    </source>
</reference>
<protein>
    <submittedName>
        <fullName evidence="2">Uncharacterized protein</fullName>
    </submittedName>
</protein>